<dbReference type="Gene3D" id="2.40.160.10">
    <property type="entry name" value="Porin"/>
    <property type="match status" value="1"/>
</dbReference>
<name>C3X5S6_9BURK</name>
<dbReference type="InterPro" id="IPR023614">
    <property type="entry name" value="Porin_dom_sf"/>
</dbReference>
<evidence type="ECO:0000256" key="2">
    <source>
        <dbReference type="ARBA" id="ARBA00011233"/>
    </source>
</evidence>
<keyword evidence="10" id="KW-0998">Cell outer membrane</keyword>
<dbReference type="PANTHER" id="PTHR34501:SF9">
    <property type="entry name" value="MAJOR OUTER MEMBRANE PROTEIN P.IA"/>
    <property type="match status" value="1"/>
</dbReference>
<dbReference type="PRINTS" id="PR00184">
    <property type="entry name" value="NEISSPPORIN"/>
</dbReference>
<dbReference type="PANTHER" id="PTHR34501">
    <property type="entry name" value="PROTEIN YDDL-RELATED"/>
    <property type="match status" value="1"/>
</dbReference>
<keyword evidence="5" id="KW-0812">Transmembrane</keyword>
<dbReference type="CDD" id="cd00342">
    <property type="entry name" value="gram_neg_porins"/>
    <property type="match status" value="1"/>
</dbReference>
<evidence type="ECO:0000256" key="10">
    <source>
        <dbReference type="ARBA" id="ARBA00023237"/>
    </source>
</evidence>
<dbReference type="GO" id="GO:0009279">
    <property type="term" value="C:cell outer membrane"/>
    <property type="evidence" value="ECO:0007669"/>
    <property type="project" value="UniProtKB-SubCell"/>
</dbReference>
<evidence type="ECO:0000256" key="4">
    <source>
        <dbReference type="ARBA" id="ARBA00022452"/>
    </source>
</evidence>
<feature type="signal peptide" evidence="11">
    <location>
        <begin position="1"/>
        <end position="20"/>
    </location>
</feature>
<keyword evidence="6 11" id="KW-0732">Signal</keyword>
<evidence type="ECO:0000256" key="1">
    <source>
        <dbReference type="ARBA" id="ARBA00004571"/>
    </source>
</evidence>
<evidence type="ECO:0000313" key="14">
    <source>
        <dbReference type="Proteomes" id="UP000003973"/>
    </source>
</evidence>
<evidence type="ECO:0000259" key="12">
    <source>
        <dbReference type="Pfam" id="PF13609"/>
    </source>
</evidence>
<dbReference type="Pfam" id="PF13609">
    <property type="entry name" value="Porin_4"/>
    <property type="match status" value="1"/>
</dbReference>
<feature type="domain" description="Porin" evidence="12">
    <location>
        <begin position="7"/>
        <end position="339"/>
    </location>
</feature>
<dbReference type="EMBL" id="ACDP02000001">
    <property type="protein sequence ID" value="EEO28562.1"/>
    <property type="molecule type" value="Genomic_DNA"/>
</dbReference>
<dbReference type="InterPro" id="IPR001702">
    <property type="entry name" value="Porin_Gram-ve"/>
</dbReference>
<sequence>MKKTLIALAIMGAAAGVANAQSNVVIYGVVDTGYIKENGSDVRMGSNIDNRIGFRGTEDLGSGQKATFELERRFNLNDGTLARPDKDWDGAANVGLRGDNWGAVRLGRINELSTETLRTLDPFYQYGVGSMLLSSQRSARIDNTIRYDSPSWTGFKFGASYSLGENMKNLTGVPASITNPDTADPNLRLEATPANVKYYGADNDGYAVMLGYDNGPLTLLANWSRLADSKKSYVWNAGGAYAFGPARISLAYEQTHDKGWREGEFSVKSKQHNWLLGLEWLLGPGRLNASFNYGKVKDVAWSDTDHGDKDVKKYALGYTYDLSKRTSIYGIVAYSDYEDDQVAGFYRNEGLNNQGDPASYDRDSVTGVQIGITHRF</sequence>
<keyword evidence="7" id="KW-0406">Ion transport</keyword>
<dbReference type="InterPro" id="IPR033900">
    <property type="entry name" value="Gram_neg_porin_domain"/>
</dbReference>
<evidence type="ECO:0000313" key="13">
    <source>
        <dbReference type="EMBL" id="EEO28562.1"/>
    </source>
</evidence>
<dbReference type="GO" id="GO:0034220">
    <property type="term" value="P:monoatomic ion transmembrane transport"/>
    <property type="evidence" value="ECO:0007669"/>
    <property type="project" value="InterPro"/>
</dbReference>
<feature type="chain" id="PRO_5002934087" description="Porin domain-containing protein" evidence="11">
    <location>
        <begin position="21"/>
        <end position="376"/>
    </location>
</feature>
<dbReference type="AlphaFoldDB" id="C3X5S6"/>
<protein>
    <recommendedName>
        <fullName evidence="12">Porin domain-containing protein</fullName>
    </recommendedName>
</protein>
<evidence type="ECO:0000256" key="8">
    <source>
        <dbReference type="ARBA" id="ARBA00023114"/>
    </source>
</evidence>
<accession>C3X5S6</accession>
<keyword evidence="9" id="KW-0472">Membrane</keyword>
<dbReference type="InterPro" id="IPR050298">
    <property type="entry name" value="Gram-neg_bact_OMP"/>
</dbReference>
<evidence type="ECO:0000256" key="5">
    <source>
        <dbReference type="ARBA" id="ARBA00022692"/>
    </source>
</evidence>
<comment type="caution">
    <text evidence="13">The sequence shown here is derived from an EMBL/GenBank/DDBJ whole genome shotgun (WGS) entry which is preliminary data.</text>
</comment>
<dbReference type="eggNOG" id="COG3203">
    <property type="taxonomic scope" value="Bacteria"/>
</dbReference>
<dbReference type="PRINTS" id="PR00182">
    <property type="entry name" value="ECOLNEIPORIN"/>
</dbReference>
<dbReference type="Proteomes" id="UP000003973">
    <property type="component" value="Unassembled WGS sequence"/>
</dbReference>
<evidence type="ECO:0000256" key="11">
    <source>
        <dbReference type="SAM" id="SignalP"/>
    </source>
</evidence>
<dbReference type="SUPFAM" id="SSF56935">
    <property type="entry name" value="Porins"/>
    <property type="match status" value="1"/>
</dbReference>
<organism evidence="13 14">
    <name type="scientific">Oxalobacter paraformigenes</name>
    <dbReference type="NCBI Taxonomy" id="556268"/>
    <lineage>
        <taxon>Bacteria</taxon>
        <taxon>Pseudomonadati</taxon>
        <taxon>Pseudomonadota</taxon>
        <taxon>Betaproteobacteria</taxon>
        <taxon>Burkholderiales</taxon>
        <taxon>Oxalobacteraceae</taxon>
        <taxon>Oxalobacter</taxon>
    </lineage>
</organism>
<evidence type="ECO:0000256" key="9">
    <source>
        <dbReference type="ARBA" id="ARBA00023136"/>
    </source>
</evidence>
<comment type="subcellular location">
    <subcellularLocation>
        <location evidence="1">Cell outer membrane</location>
        <topology evidence="1">Multi-pass membrane protein</topology>
    </subcellularLocation>
</comment>
<dbReference type="GO" id="GO:0015288">
    <property type="term" value="F:porin activity"/>
    <property type="evidence" value="ECO:0007669"/>
    <property type="project" value="UniProtKB-KW"/>
</dbReference>
<reference evidence="13" key="1">
    <citation type="submission" date="2011-10" db="EMBL/GenBank/DDBJ databases">
        <title>The Genome Sequence of Oxalobacter formigenes HOxBLS.</title>
        <authorList>
            <consortium name="The Broad Institute Genome Sequencing Platform"/>
            <person name="Earl A."/>
            <person name="Ward D."/>
            <person name="Feldgarden M."/>
            <person name="Gevers D."/>
            <person name="Allison M.J."/>
            <person name="Humphrey S."/>
            <person name="Young S.K."/>
            <person name="Zeng Q."/>
            <person name="Gargeya S."/>
            <person name="Fitzgerald M."/>
            <person name="Haas B."/>
            <person name="Abouelleil A."/>
            <person name="Alvarado L."/>
            <person name="Arachchi H.M."/>
            <person name="Berlin A."/>
            <person name="Brown A."/>
            <person name="Chapman S.B."/>
            <person name="Chen Z."/>
            <person name="Dunbar C."/>
            <person name="Freedman E."/>
            <person name="Gearin G."/>
            <person name="Goldberg J."/>
            <person name="Griggs A."/>
            <person name="Gujja S."/>
            <person name="Heiman D."/>
            <person name="Howarth C."/>
            <person name="Larson L."/>
            <person name="Lui A."/>
            <person name="MacDonald P.J.P."/>
            <person name="Montmayeur A."/>
            <person name="Murphy C."/>
            <person name="Neiman D."/>
            <person name="Pearson M."/>
            <person name="Priest M."/>
            <person name="Roberts A."/>
            <person name="Saif S."/>
            <person name="Shea T."/>
            <person name="Shenoy N."/>
            <person name="Sisk P."/>
            <person name="Stolte C."/>
            <person name="Sykes S."/>
            <person name="Wortman J."/>
            <person name="Nusbaum C."/>
            <person name="Birren B."/>
        </authorList>
    </citation>
    <scope>NUCLEOTIDE SEQUENCE [LARGE SCALE GENOMIC DNA]</scope>
    <source>
        <strain evidence="13">HOxBLS</strain>
    </source>
</reference>
<dbReference type="RefSeq" id="WP_005878368.1">
    <property type="nucleotide sequence ID" value="NZ_CABMNL010000001.1"/>
</dbReference>
<dbReference type="InterPro" id="IPR002299">
    <property type="entry name" value="Porin_Neis"/>
</dbReference>
<dbReference type="GO" id="GO:0046930">
    <property type="term" value="C:pore complex"/>
    <property type="evidence" value="ECO:0007669"/>
    <property type="project" value="UniProtKB-KW"/>
</dbReference>
<evidence type="ECO:0000256" key="6">
    <source>
        <dbReference type="ARBA" id="ARBA00022729"/>
    </source>
</evidence>
<gene>
    <name evidence="13" type="ORF">OFAG_01715</name>
</gene>
<dbReference type="HOGENOM" id="CLU_038238_1_1_4"/>
<evidence type="ECO:0000256" key="7">
    <source>
        <dbReference type="ARBA" id="ARBA00023065"/>
    </source>
</evidence>
<comment type="subunit">
    <text evidence="2">Homotrimer.</text>
</comment>
<keyword evidence="4" id="KW-1134">Transmembrane beta strand</keyword>
<keyword evidence="8" id="KW-0626">Porin</keyword>
<keyword evidence="14" id="KW-1185">Reference proteome</keyword>
<keyword evidence="3" id="KW-0813">Transport</keyword>
<evidence type="ECO:0000256" key="3">
    <source>
        <dbReference type="ARBA" id="ARBA00022448"/>
    </source>
</evidence>
<proteinExistence type="predicted"/>